<comment type="caution">
    <text evidence="7">Lacks conserved residue(s) required for the propagation of feature annotation.</text>
</comment>
<comment type="subcellular location">
    <subcellularLocation>
        <location evidence="7">Cytoplasm</location>
    </subcellularLocation>
</comment>
<dbReference type="PANTHER" id="PTHR21087">
    <property type="entry name" value="SHIKIMATE KINASE"/>
    <property type="match status" value="1"/>
</dbReference>
<keyword evidence="9" id="KW-1185">Reference proteome</keyword>
<feature type="binding site" evidence="7">
    <location>
        <position position="79"/>
    </location>
    <ligand>
        <name>substrate</name>
    </ligand>
</feature>
<evidence type="ECO:0000313" key="8">
    <source>
        <dbReference type="EMBL" id="MBB4119781.1"/>
    </source>
</evidence>
<dbReference type="GO" id="GO:0004765">
    <property type="term" value="F:shikimate kinase activity"/>
    <property type="evidence" value="ECO:0007669"/>
    <property type="project" value="UniProtKB-UniRule"/>
</dbReference>
<keyword evidence="2 7" id="KW-0808">Transferase</keyword>
<feature type="binding site" evidence="7">
    <location>
        <position position="32"/>
    </location>
    <ligand>
        <name>substrate</name>
    </ligand>
</feature>
<evidence type="ECO:0000256" key="1">
    <source>
        <dbReference type="ARBA" id="ARBA00022605"/>
    </source>
</evidence>
<name>A0A840ERW9_9FLAO</name>
<dbReference type="Gene3D" id="3.40.50.300">
    <property type="entry name" value="P-loop containing nucleotide triphosphate hydrolases"/>
    <property type="match status" value="1"/>
</dbReference>
<keyword evidence="3 7" id="KW-0547">Nucleotide-binding</keyword>
<protein>
    <recommendedName>
        <fullName evidence="7">Shikimate kinase</fullName>
        <shortName evidence="7">SK</shortName>
        <ecNumber evidence="7">2.7.1.71</ecNumber>
    </recommendedName>
</protein>
<dbReference type="GO" id="GO:0005829">
    <property type="term" value="C:cytosol"/>
    <property type="evidence" value="ECO:0007669"/>
    <property type="project" value="TreeGrafter"/>
</dbReference>
<dbReference type="GO" id="GO:0009423">
    <property type="term" value="P:chorismate biosynthetic process"/>
    <property type="evidence" value="ECO:0007669"/>
    <property type="project" value="UniProtKB-UniRule"/>
</dbReference>
<dbReference type="SUPFAM" id="SSF52540">
    <property type="entry name" value="P-loop containing nucleoside triphosphate hydrolases"/>
    <property type="match status" value="1"/>
</dbReference>
<dbReference type="InterPro" id="IPR000623">
    <property type="entry name" value="Shikimate_kinase/TSH1"/>
</dbReference>
<keyword evidence="7" id="KW-0479">Metal-binding</keyword>
<comment type="subunit">
    <text evidence="7">Monomer.</text>
</comment>
<dbReference type="InterPro" id="IPR031322">
    <property type="entry name" value="Shikimate/glucono_kinase"/>
</dbReference>
<keyword evidence="4 7" id="KW-0418">Kinase</keyword>
<accession>A0A840ERW9</accession>
<evidence type="ECO:0000256" key="4">
    <source>
        <dbReference type="ARBA" id="ARBA00022777"/>
    </source>
</evidence>
<dbReference type="EC" id="2.7.1.71" evidence="7"/>
<evidence type="ECO:0000256" key="3">
    <source>
        <dbReference type="ARBA" id="ARBA00022741"/>
    </source>
</evidence>
<organism evidence="8 9">
    <name type="scientific">Mesonia hippocampi</name>
    <dbReference type="NCBI Taxonomy" id="1628250"/>
    <lineage>
        <taxon>Bacteria</taxon>
        <taxon>Pseudomonadati</taxon>
        <taxon>Bacteroidota</taxon>
        <taxon>Flavobacteriia</taxon>
        <taxon>Flavobacteriales</taxon>
        <taxon>Flavobacteriaceae</taxon>
        <taxon>Mesonia</taxon>
    </lineage>
</organism>
<reference evidence="8 9" key="1">
    <citation type="submission" date="2020-08" db="EMBL/GenBank/DDBJ databases">
        <title>Genomic Encyclopedia of Type Strains, Phase IV (KMG-IV): sequencing the most valuable type-strain genomes for metagenomic binning, comparative biology and taxonomic classification.</title>
        <authorList>
            <person name="Goeker M."/>
        </authorList>
    </citation>
    <scope>NUCLEOTIDE SEQUENCE [LARGE SCALE GENOMIC DNA]</scope>
    <source>
        <strain evidence="8 9">DSM 29568</strain>
    </source>
</reference>
<dbReference type="EMBL" id="JACIFO010000010">
    <property type="protein sequence ID" value="MBB4119781.1"/>
    <property type="molecule type" value="Genomic_DNA"/>
</dbReference>
<dbReference type="GO" id="GO:0008652">
    <property type="term" value="P:amino acid biosynthetic process"/>
    <property type="evidence" value="ECO:0007669"/>
    <property type="project" value="UniProtKB-KW"/>
</dbReference>
<feature type="binding site" evidence="7">
    <location>
        <position position="56"/>
    </location>
    <ligand>
        <name>substrate</name>
    </ligand>
</feature>
<keyword evidence="7" id="KW-0460">Magnesium</keyword>
<dbReference type="GO" id="GO:0005524">
    <property type="term" value="F:ATP binding"/>
    <property type="evidence" value="ECO:0007669"/>
    <property type="project" value="UniProtKB-UniRule"/>
</dbReference>
<feature type="binding site" evidence="7">
    <location>
        <position position="143"/>
    </location>
    <ligand>
        <name>substrate</name>
    </ligand>
</feature>
<comment type="similarity">
    <text evidence="7">Belongs to the shikimate kinase family.</text>
</comment>
<dbReference type="AlphaFoldDB" id="A0A840ERW9"/>
<keyword evidence="7" id="KW-0963">Cytoplasm</keyword>
<comment type="pathway">
    <text evidence="7">Metabolic intermediate biosynthesis; chorismate biosynthesis; chorismate from D-erythrose 4-phosphate and phosphoenolpyruvate: step 5/7.</text>
</comment>
<evidence type="ECO:0000313" key="9">
    <source>
        <dbReference type="Proteomes" id="UP000553034"/>
    </source>
</evidence>
<feature type="binding site" evidence="7">
    <location>
        <position position="14"/>
    </location>
    <ligand>
        <name>Mg(2+)</name>
        <dbReference type="ChEBI" id="CHEBI:18420"/>
    </ligand>
</feature>
<dbReference type="RefSeq" id="WP_183478125.1">
    <property type="nucleotide sequence ID" value="NZ_JACIFO010000010.1"/>
</dbReference>
<dbReference type="Proteomes" id="UP000553034">
    <property type="component" value="Unassembled WGS sequence"/>
</dbReference>
<evidence type="ECO:0000256" key="2">
    <source>
        <dbReference type="ARBA" id="ARBA00022679"/>
    </source>
</evidence>
<dbReference type="Pfam" id="PF01202">
    <property type="entry name" value="SKI"/>
    <property type="match status" value="1"/>
</dbReference>
<dbReference type="UniPathway" id="UPA00053">
    <property type="reaction ID" value="UER00088"/>
</dbReference>
<dbReference type="GO" id="GO:0009073">
    <property type="term" value="P:aromatic amino acid family biosynthetic process"/>
    <property type="evidence" value="ECO:0007669"/>
    <property type="project" value="UniProtKB-KW"/>
</dbReference>
<comment type="cofactor">
    <cofactor evidence="7">
        <name>Mg(2+)</name>
        <dbReference type="ChEBI" id="CHEBI:18420"/>
    </cofactor>
    <text evidence="7">Binds 1 Mg(2+) ion per subunit.</text>
</comment>
<feature type="binding site" evidence="7">
    <location>
        <begin position="10"/>
        <end position="15"/>
    </location>
    <ligand>
        <name>ATP</name>
        <dbReference type="ChEBI" id="CHEBI:30616"/>
    </ligand>
</feature>
<dbReference type="PANTHER" id="PTHR21087:SF16">
    <property type="entry name" value="SHIKIMATE KINASE 1, CHLOROPLASTIC"/>
    <property type="match status" value="1"/>
</dbReference>
<comment type="catalytic activity">
    <reaction evidence="7">
        <text>shikimate + ATP = 3-phosphoshikimate + ADP + H(+)</text>
        <dbReference type="Rhea" id="RHEA:13121"/>
        <dbReference type="ChEBI" id="CHEBI:15378"/>
        <dbReference type="ChEBI" id="CHEBI:30616"/>
        <dbReference type="ChEBI" id="CHEBI:36208"/>
        <dbReference type="ChEBI" id="CHEBI:145989"/>
        <dbReference type="ChEBI" id="CHEBI:456216"/>
        <dbReference type="EC" id="2.7.1.71"/>
    </reaction>
</comment>
<keyword evidence="1 7" id="KW-0028">Amino-acid biosynthesis</keyword>
<dbReference type="CDD" id="cd00464">
    <property type="entry name" value="SK"/>
    <property type="match status" value="1"/>
</dbReference>
<evidence type="ECO:0000256" key="7">
    <source>
        <dbReference type="HAMAP-Rule" id="MF_00109"/>
    </source>
</evidence>
<comment type="function">
    <text evidence="7">Catalyzes the specific phosphorylation of the 3-hydroxyl group of shikimic acid using ATP as a cosubstrate.</text>
</comment>
<proteinExistence type="inferred from homology"/>
<keyword evidence="5 7" id="KW-0067">ATP-binding</keyword>
<comment type="caution">
    <text evidence="8">The sequence shown here is derived from an EMBL/GenBank/DDBJ whole genome shotgun (WGS) entry which is preliminary data.</text>
</comment>
<sequence length="170" mass="19835">MKTILCGYMGAGKSTLGEQLAKFSGVKFYDLDHEIEKQEGKKISEIFSKKGEIYFRKVENEVLKVFLNRKENYVLALGGGTPCYANNLSLIKENPNTQLIYLKLSIAELTERLFLDSYRRPLIQHLTNRENLEDFIRKHLFERQQYYMQSHKIIAVAQKTIPDLIEEILE</sequence>
<keyword evidence="6 7" id="KW-0057">Aromatic amino acid biosynthesis</keyword>
<evidence type="ECO:0000256" key="6">
    <source>
        <dbReference type="ARBA" id="ARBA00023141"/>
    </source>
</evidence>
<dbReference type="InterPro" id="IPR027417">
    <property type="entry name" value="P-loop_NTPase"/>
</dbReference>
<dbReference type="GO" id="GO:0000287">
    <property type="term" value="F:magnesium ion binding"/>
    <property type="evidence" value="ECO:0007669"/>
    <property type="project" value="UniProtKB-UniRule"/>
</dbReference>
<feature type="binding site" evidence="7">
    <location>
        <position position="120"/>
    </location>
    <ligand>
        <name>ATP</name>
        <dbReference type="ChEBI" id="CHEBI:30616"/>
    </ligand>
</feature>
<dbReference type="HAMAP" id="MF_00109">
    <property type="entry name" value="Shikimate_kinase"/>
    <property type="match status" value="1"/>
</dbReference>
<gene>
    <name evidence="7" type="primary">aroK</name>
    <name evidence="8" type="ORF">GGR32_002087</name>
</gene>
<evidence type="ECO:0000256" key="5">
    <source>
        <dbReference type="ARBA" id="ARBA00022840"/>
    </source>
</evidence>
<dbReference type="PRINTS" id="PR01100">
    <property type="entry name" value="SHIKIMTKNASE"/>
</dbReference>